<comment type="caution">
    <text evidence="2">The sequence shown here is derived from an EMBL/GenBank/DDBJ whole genome shotgun (WGS) entry which is preliminary data.</text>
</comment>
<dbReference type="PANTHER" id="PTHR34239:SF2">
    <property type="entry name" value="TRANSPOSABLE ELEMENT P TRANSPOSASE_THAP9 CONSERVED DOMAIN-CONTAINING PROTEIN"/>
    <property type="match status" value="1"/>
</dbReference>
<proteinExistence type="predicted"/>
<dbReference type="OrthoDB" id="5983788at2759"/>
<dbReference type="AlphaFoldDB" id="A0A2B4R676"/>
<name>A0A2B4R676_STYPI</name>
<evidence type="ECO:0000313" key="2">
    <source>
        <dbReference type="EMBL" id="PFX11732.1"/>
    </source>
</evidence>
<sequence length="548" mass="60117">MTENNNLEARTSTANTAEGSNGIDLASVLLGLQNSIAQLTRASETQGEAFHSLKDEIFLQPEPADTENEEDEPSGAHVDPTVTMNNLIADASKTATAGHILSGGAKNTSASGAGTDILDSLTQALLSNTKKSKAVDAKIASLIANIVTGDLPEATAKKKGEKYPPPENCEHLPTVPVNEEIWDLISQKNRSVDLAFQKVQEPLVQGRKRPELNIRKLTHTVREEIRRQGQNNNERVESASTSSKAASREANKRTASRLSGFLDRIRGQSRGKKRKTDKEHRIQVRWIHYDEQAESFVPLGQMNGGGNRFVVYTALEPPTVEELKQKATALLFPEGRSAFVGAVDDMLLDICDRTRMVTIRFPGEGTIVSYLKENGLYPSKTHLYLRSQHQDTFFSQLKADEETFERPVNLNASQVASDAGQCVVCSVCSCSYLEGEECVRCEQKREYELSRIADGGNPYTTETPETPVALTMDEIRSRRVAVLSNSVAEIEAEGSHSNVADETSYPMLTNEENCNLDQGPVEQNCPCPSSSGNLPEIVLSVHRSCIRI</sequence>
<accession>A0A2B4R676</accession>
<organism evidence="2 3">
    <name type="scientific">Stylophora pistillata</name>
    <name type="common">Smooth cauliflower coral</name>
    <dbReference type="NCBI Taxonomy" id="50429"/>
    <lineage>
        <taxon>Eukaryota</taxon>
        <taxon>Metazoa</taxon>
        <taxon>Cnidaria</taxon>
        <taxon>Anthozoa</taxon>
        <taxon>Hexacorallia</taxon>
        <taxon>Scleractinia</taxon>
        <taxon>Astrocoeniina</taxon>
        <taxon>Pocilloporidae</taxon>
        <taxon>Stylophora</taxon>
    </lineage>
</organism>
<evidence type="ECO:0000256" key="1">
    <source>
        <dbReference type="SAM" id="MobiDB-lite"/>
    </source>
</evidence>
<keyword evidence="3" id="KW-1185">Reference proteome</keyword>
<dbReference type="PANTHER" id="PTHR34239">
    <property type="entry name" value="APPLE DOMAIN-CONTAINING PROTEIN"/>
    <property type="match status" value="1"/>
</dbReference>
<dbReference type="Proteomes" id="UP000225706">
    <property type="component" value="Unassembled WGS sequence"/>
</dbReference>
<reference evidence="3" key="1">
    <citation type="journal article" date="2017" name="bioRxiv">
        <title>Comparative analysis of the genomes of Stylophora pistillata and Acropora digitifera provides evidence for extensive differences between species of corals.</title>
        <authorList>
            <person name="Voolstra C.R."/>
            <person name="Li Y."/>
            <person name="Liew Y.J."/>
            <person name="Baumgarten S."/>
            <person name="Zoccola D."/>
            <person name="Flot J.-F."/>
            <person name="Tambutte S."/>
            <person name="Allemand D."/>
            <person name="Aranda M."/>
        </authorList>
    </citation>
    <scope>NUCLEOTIDE SEQUENCE [LARGE SCALE GENOMIC DNA]</scope>
</reference>
<protein>
    <submittedName>
        <fullName evidence="2">Uncharacterized protein</fullName>
    </submittedName>
</protein>
<evidence type="ECO:0000313" key="3">
    <source>
        <dbReference type="Proteomes" id="UP000225706"/>
    </source>
</evidence>
<feature type="compositionally biased region" description="Polar residues" evidence="1">
    <location>
        <begin position="228"/>
        <end position="245"/>
    </location>
</feature>
<gene>
    <name evidence="2" type="ORF">AWC38_SpisGene24435</name>
</gene>
<dbReference type="EMBL" id="LSMT01001959">
    <property type="protein sequence ID" value="PFX11732.1"/>
    <property type="molecule type" value="Genomic_DNA"/>
</dbReference>
<feature type="region of interest" description="Disordered" evidence="1">
    <location>
        <begin position="222"/>
        <end position="258"/>
    </location>
</feature>